<dbReference type="Gene3D" id="3.40.1550.10">
    <property type="entry name" value="CheC-like"/>
    <property type="match status" value="1"/>
</dbReference>
<dbReference type="PANTHER" id="PTHR43693">
    <property type="entry name" value="PROTEIN PHOSPHATASE CHEZ"/>
    <property type="match status" value="1"/>
</dbReference>
<evidence type="ECO:0000256" key="2">
    <source>
        <dbReference type="ARBA" id="ARBA00022801"/>
    </source>
</evidence>
<protein>
    <submittedName>
        <fullName evidence="5">Chemotaxis protein CheC</fullName>
    </submittedName>
</protein>
<feature type="domain" description="CheC-like protein" evidence="3">
    <location>
        <begin position="12"/>
        <end position="40"/>
    </location>
</feature>
<dbReference type="InterPro" id="IPR050992">
    <property type="entry name" value="CheZ_family_phosphatases"/>
</dbReference>
<name>A0A4P9C967_EUBML</name>
<sequence length="203" mass="21841">MMKYSDMDAASEDMLKEIGNIGTGNAITALSAMVGKTFSVGLPAIRIVNYQDTPELLGGPETLGTGIMLEISGDLSGIFMFLLDETFTQNILNALLGEEERELVALDEMSSSAVCEIGNVMCGAYINALAQLMGVKVHVSVPDICCDMIGAILSVPMIHFANLSDELMLIENKFSVEGNDFTSHVLFLPEIETLDKILQVLNG</sequence>
<dbReference type="RefSeq" id="WP_058693242.1">
    <property type="nucleotide sequence ID" value="NZ_CABJDW020000001.1"/>
</dbReference>
<keyword evidence="2" id="KW-0378">Hydrolase</keyword>
<feature type="domain" description="Chemotaxis phosphatase CheX-like" evidence="4">
    <location>
        <begin position="67"/>
        <end position="145"/>
    </location>
</feature>
<dbReference type="InterPro" id="IPR028051">
    <property type="entry name" value="CheX-like_dom"/>
</dbReference>
<dbReference type="EMBL" id="CP029487">
    <property type="protein sequence ID" value="QCT71983.1"/>
    <property type="molecule type" value="Genomic_DNA"/>
</dbReference>
<dbReference type="GO" id="GO:0016787">
    <property type="term" value="F:hydrolase activity"/>
    <property type="evidence" value="ECO:0007669"/>
    <property type="project" value="UniProtKB-KW"/>
</dbReference>
<dbReference type="Pfam" id="PF13690">
    <property type="entry name" value="CheX"/>
    <property type="match status" value="1"/>
</dbReference>
<evidence type="ECO:0000256" key="1">
    <source>
        <dbReference type="ARBA" id="ARBA00022500"/>
    </source>
</evidence>
<evidence type="ECO:0000313" key="6">
    <source>
        <dbReference type="Proteomes" id="UP000218387"/>
    </source>
</evidence>
<dbReference type="Proteomes" id="UP000218387">
    <property type="component" value="Chromosome"/>
</dbReference>
<evidence type="ECO:0000313" key="5">
    <source>
        <dbReference type="EMBL" id="QCT71983.1"/>
    </source>
</evidence>
<dbReference type="KEGG" id="emt:CPZ25_011820"/>
<dbReference type="PANTHER" id="PTHR43693:SF1">
    <property type="entry name" value="PROTEIN PHOSPHATASE CHEZ"/>
    <property type="match status" value="1"/>
</dbReference>
<keyword evidence="1" id="KW-0145">Chemotaxis</keyword>
<dbReference type="InterPro" id="IPR028976">
    <property type="entry name" value="CheC-like_sf"/>
</dbReference>
<dbReference type="GO" id="GO:0006935">
    <property type="term" value="P:chemotaxis"/>
    <property type="evidence" value="ECO:0007669"/>
    <property type="project" value="UniProtKB-KW"/>
</dbReference>
<evidence type="ECO:0000259" key="4">
    <source>
        <dbReference type="Pfam" id="PF13690"/>
    </source>
</evidence>
<dbReference type="Pfam" id="PF04509">
    <property type="entry name" value="CheC"/>
    <property type="match status" value="1"/>
</dbReference>
<evidence type="ECO:0000259" key="3">
    <source>
        <dbReference type="Pfam" id="PF04509"/>
    </source>
</evidence>
<proteinExistence type="predicted"/>
<keyword evidence="6" id="KW-1185">Reference proteome</keyword>
<dbReference type="InterPro" id="IPR007597">
    <property type="entry name" value="CheC"/>
</dbReference>
<accession>A0A4P9C967</accession>
<dbReference type="SUPFAM" id="SSF103039">
    <property type="entry name" value="CheC-like"/>
    <property type="match status" value="1"/>
</dbReference>
<dbReference type="AlphaFoldDB" id="A0A4P9C967"/>
<organism evidence="5 6">
    <name type="scientific">Eubacterium maltosivorans</name>
    <dbReference type="NCBI Taxonomy" id="2041044"/>
    <lineage>
        <taxon>Bacteria</taxon>
        <taxon>Bacillati</taxon>
        <taxon>Bacillota</taxon>
        <taxon>Clostridia</taxon>
        <taxon>Eubacteriales</taxon>
        <taxon>Eubacteriaceae</taxon>
        <taxon>Eubacterium</taxon>
    </lineage>
</organism>
<reference evidence="5 6" key="1">
    <citation type="submission" date="2018-05" db="EMBL/GenBank/DDBJ databases">
        <title>Genome comparison of Eubacterium sp.</title>
        <authorList>
            <person name="Feng Y."/>
            <person name="Sanchez-Andrea I."/>
            <person name="Stams A.J.M."/>
            <person name="De Vos W.M."/>
        </authorList>
    </citation>
    <scope>NUCLEOTIDE SEQUENCE [LARGE SCALE GENOMIC DNA]</scope>
    <source>
        <strain evidence="5 6">YI</strain>
    </source>
</reference>
<gene>
    <name evidence="5" type="ORF">CPZ25_011820</name>
</gene>
<dbReference type="CDD" id="cd17909">
    <property type="entry name" value="CheC_ClassI"/>
    <property type="match status" value="1"/>
</dbReference>